<keyword evidence="8" id="KW-0234">DNA repair</keyword>
<evidence type="ECO:0000256" key="7">
    <source>
        <dbReference type="ARBA" id="ARBA00023128"/>
    </source>
</evidence>
<dbReference type="InterPro" id="IPR009446">
    <property type="entry name" value="Mgm101"/>
</dbReference>
<evidence type="ECO:0000256" key="1">
    <source>
        <dbReference type="ARBA" id="ARBA00004436"/>
    </source>
</evidence>
<accession>A0ABQ8F293</accession>
<protein>
    <recommendedName>
        <fullName evidence="3">Mitochondrial genome maintenance protein MGM101</fullName>
    </recommendedName>
</protein>
<dbReference type="Proteomes" id="UP001648503">
    <property type="component" value="Unassembled WGS sequence"/>
</dbReference>
<dbReference type="PANTHER" id="PTHR31404:SF0">
    <property type="entry name" value="MITOCHONDRIAL GENOME MAINTENANCE PROTEIN MGM101"/>
    <property type="match status" value="1"/>
</dbReference>
<comment type="subcellular location">
    <subcellularLocation>
        <location evidence="1">Mitochondrion matrix</location>
        <location evidence="1">Mitochondrion nucleoid</location>
    </subcellularLocation>
</comment>
<gene>
    <name evidence="10" type="ORF">BASA50_008901</name>
</gene>
<evidence type="ECO:0000256" key="8">
    <source>
        <dbReference type="ARBA" id="ARBA00023204"/>
    </source>
</evidence>
<sequence>MVAMSVLPVFRRMAARSTVSRLAVASLHSSTTAASASSGFTKITPLKPSTVVRRASSTPSAAAATTIDQSAFPSAVSFENELASDKPADEVQAFSDESPLSEDLSKSFKGVSYEPFPDHINQILSSDINHDDIEVKPDGMLYIPEIKYRRMLNKAFGPGGWGMVPRGPHTVNNKNISREYGLFCMGRFVSQARGEQDFFGEDSLPTASEGCKSNALIRCCKDLGIHWELWDPVFIRKYKAENAVMVQGTHVVNGTKKYLWRRKDRTLDYPYKEEGGASKSSASSSLRR</sequence>
<comment type="caution">
    <text evidence="10">The sequence shown here is derived from an EMBL/GenBank/DDBJ whole genome shotgun (WGS) entry which is preliminary data.</text>
</comment>
<keyword evidence="7" id="KW-0496">Mitochondrion</keyword>
<evidence type="ECO:0000256" key="2">
    <source>
        <dbReference type="ARBA" id="ARBA00007053"/>
    </source>
</evidence>
<keyword evidence="6" id="KW-0238">DNA-binding</keyword>
<evidence type="ECO:0000313" key="11">
    <source>
        <dbReference type="Proteomes" id="UP001648503"/>
    </source>
</evidence>
<keyword evidence="11" id="KW-1185">Reference proteome</keyword>
<keyword evidence="9" id="KW-1135">Mitochondrion nucleoid</keyword>
<evidence type="ECO:0000256" key="9">
    <source>
        <dbReference type="ARBA" id="ARBA00023271"/>
    </source>
</evidence>
<dbReference type="PANTHER" id="PTHR31404">
    <property type="entry name" value="MITOCHONDRIAL GENOME MAINTENANCE PROTEIN MGM101"/>
    <property type="match status" value="1"/>
</dbReference>
<proteinExistence type="inferred from homology"/>
<dbReference type="Pfam" id="PF06420">
    <property type="entry name" value="Mgm101p"/>
    <property type="match status" value="1"/>
</dbReference>
<comment type="similarity">
    <text evidence="2">Belongs to the MGM101 family.</text>
</comment>
<name>A0ABQ8F293_9FUNG</name>
<keyword evidence="4" id="KW-0227">DNA damage</keyword>
<dbReference type="EMBL" id="JAFCIX010000418">
    <property type="protein sequence ID" value="KAH6590900.1"/>
    <property type="molecule type" value="Genomic_DNA"/>
</dbReference>
<evidence type="ECO:0000256" key="6">
    <source>
        <dbReference type="ARBA" id="ARBA00023125"/>
    </source>
</evidence>
<keyword evidence="5" id="KW-0809">Transit peptide</keyword>
<organism evidence="10 11">
    <name type="scientific">Batrachochytrium salamandrivorans</name>
    <dbReference type="NCBI Taxonomy" id="1357716"/>
    <lineage>
        <taxon>Eukaryota</taxon>
        <taxon>Fungi</taxon>
        <taxon>Fungi incertae sedis</taxon>
        <taxon>Chytridiomycota</taxon>
        <taxon>Chytridiomycota incertae sedis</taxon>
        <taxon>Chytridiomycetes</taxon>
        <taxon>Rhizophydiales</taxon>
        <taxon>Rhizophydiales incertae sedis</taxon>
        <taxon>Batrachochytrium</taxon>
    </lineage>
</organism>
<evidence type="ECO:0000256" key="5">
    <source>
        <dbReference type="ARBA" id="ARBA00022946"/>
    </source>
</evidence>
<evidence type="ECO:0000313" key="10">
    <source>
        <dbReference type="EMBL" id="KAH6590900.1"/>
    </source>
</evidence>
<evidence type="ECO:0000256" key="4">
    <source>
        <dbReference type="ARBA" id="ARBA00022763"/>
    </source>
</evidence>
<evidence type="ECO:0000256" key="3">
    <source>
        <dbReference type="ARBA" id="ARBA00013628"/>
    </source>
</evidence>
<reference evidence="10 11" key="1">
    <citation type="submission" date="2021-02" db="EMBL/GenBank/DDBJ databases">
        <title>Variation within the Batrachochytrium salamandrivorans European outbreak.</title>
        <authorList>
            <person name="Kelly M."/>
            <person name="Pasmans F."/>
            <person name="Shea T.P."/>
            <person name="Munoz J.F."/>
            <person name="Carranza S."/>
            <person name="Cuomo C.A."/>
            <person name="Martel A."/>
        </authorList>
    </citation>
    <scope>NUCLEOTIDE SEQUENCE [LARGE SCALE GENOMIC DNA]</scope>
    <source>
        <strain evidence="10 11">AMFP18/2</strain>
    </source>
</reference>